<keyword evidence="3" id="KW-1185">Reference proteome</keyword>
<dbReference type="KEGG" id="fcy:FRACYDRAFT_233053"/>
<protein>
    <recommendedName>
        <fullName evidence="4">DNA2/NAM7 helicase-like C-terminal domain-containing protein</fullName>
    </recommendedName>
</protein>
<dbReference type="AlphaFoldDB" id="A0A1E7FXL0"/>
<name>A0A1E7FXL0_9STRA</name>
<dbReference type="InParanoid" id="A0A1E7FXL0"/>
<evidence type="ECO:0000256" key="1">
    <source>
        <dbReference type="SAM" id="MobiDB-lite"/>
    </source>
</evidence>
<accession>A0A1E7FXL0</accession>
<evidence type="ECO:0008006" key="4">
    <source>
        <dbReference type="Google" id="ProtNLM"/>
    </source>
</evidence>
<dbReference type="InterPro" id="IPR027417">
    <property type="entry name" value="P-loop_NTPase"/>
</dbReference>
<dbReference type="Gene3D" id="3.40.50.300">
    <property type="entry name" value="P-loop containing nucleotide triphosphate hydrolases"/>
    <property type="match status" value="1"/>
</dbReference>
<dbReference type="EMBL" id="KV784353">
    <property type="protein sequence ID" value="OEU22889.1"/>
    <property type="molecule type" value="Genomic_DNA"/>
</dbReference>
<dbReference type="Proteomes" id="UP000095751">
    <property type="component" value="Unassembled WGS sequence"/>
</dbReference>
<gene>
    <name evidence="2" type="ORF">FRACYDRAFT_233053</name>
</gene>
<sequence length="318" mass="35431">MYASQMNLCKPSRTHSTKELIITKNPNEDMAQYVYDIVNGALSSGIDNRAVLTLGVIMMGPRTEVKNFKDMLDEKLTPLENQYGTEAVDRHFIKVTTAEDFQGDQRDIILIGCVSEKVPHETDPDHGQKWNLSVSDFKKGEHDIRSMAEESLVVELDKWGYEACSNEAALWTNALSIGLKDGKISDNCALIAIENYGETLEEWHKIVHEQVGLEEAGITCLRVDALALSLYPEAVFNDVSTFLEDKAGLSPPTNMDSDESDASRNLDAKPPPLSKQRKRPANEIDLGTQLFYVEASDTRKIAFFVTSFADTVVLLPIK</sequence>
<organism evidence="2 3">
    <name type="scientific">Fragilariopsis cylindrus CCMP1102</name>
    <dbReference type="NCBI Taxonomy" id="635003"/>
    <lineage>
        <taxon>Eukaryota</taxon>
        <taxon>Sar</taxon>
        <taxon>Stramenopiles</taxon>
        <taxon>Ochrophyta</taxon>
        <taxon>Bacillariophyta</taxon>
        <taxon>Bacillariophyceae</taxon>
        <taxon>Bacillariophycidae</taxon>
        <taxon>Bacillariales</taxon>
        <taxon>Bacillariaceae</taxon>
        <taxon>Fragilariopsis</taxon>
    </lineage>
</organism>
<evidence type="ECO:0000313" key="2">
    <source>
        <dbReference type="EMBL" id="OEU22889.1"/>
    </source>
</evidence>
<feature type="region of interest" description="Disordered" evidence="1">
    <location>
        <begin position="247"/>
        <end position="279"/>
    </location>
</feature>
<reference evidence="2 3" key="1">
    <citation type="submission" date="2016-09" db="EMBL/GenBank/DDBJ databases">
        <title>Extensive genetic diversity and differential bi-allelic expression allows diatom success in the polar Southern Ocean.</title>
        <authorList>
            <consortium name="DOE Joint Genome Institute"/>
            <person name="Mock T."/>
            <person name="Otillar R.P."/>
            <person name="Strauss J."/>
            <person name="Dupont C."/>
            <person name="Frickenhaus S."/>
            <person name="Maumus F."/>
            <person name="Mcmullan M."/>
            <person name="Sanges R."/>
            <person name="Schmutz J."/>
            <person name="Toseland A."/>
            <person name="Valas R."/>
            <person name="Veluchamy A."/>
            <person name="Ward B.J."/>
            <person name="Allen A."/>
            <person name="Barry K."/>
            <person name="Falciatore A."/>
            <person name="Ferrante M."/>
            <person name="Fortunato A.E."/>
            <person name="Gloeckner G."/>
            <person name="Gruber A."/>
            <person name="Hipkin R."/>
            <person name="Janech M."/>
            <person name="Kroth P."/>
            <person name="Leese F."/>
            <person name="Lindquist E."/>
            <person name="Lyon B.R."/>
            <person name="Martin J."/>
            <person name="Mayer C."/>
            <person name="Parker M."/>
            <person name="Quesneville H."/>
            <person name="Raymond J."/>
            <person name="Uhlig C."/>
            <person name="Valentin K.U."/>
            <person name="Worden A.Z."/>
            <person name="Armbrust E.V."/>
            <person name="Bowler C."/>
            <person name="Green B."/>
            <person name="Moulton V."/>
            <person name="Van Oosterhout C."/>
            <person name="Grigoriev I."/>
        </authorList>
    </citation>
    <scope>NUCLEOTIDE SEQUENCE [LARGE SCALE GENOMIC DNA]</scope>
    <source>
        <strain evidence="2 3">CCMP1102</strain>
    </source>
</reference>
<dbReference type="OrthoDB" id="6513042at2759"/>
<evidence type="ECO:0000313" key="3">
    <source>
        <dbReference type="Proteomes" id="UP000095751"/>
    </source>
</evidence>
<proteinExistence type="predicted"/>